<gene>
    <name evidence="1" type="ORF">UFOVP555_42</name>
</gene>
<name>A0A6J5MSU7_9CAUD</name>
<accession>A0A6J5MSU7</accession>
<evidence type="ECO:0000313" key="1">
    <source>
        <dbReference type="EMBL" id="CAB4149848.1"/>
    </source>
</evidence>
<proteinExistence type="predicted"/>
<protein>
    <submittedName>
        <fullName evidence="1">Uncharacterized protein</fullName>
    </submittedName>
</protein>
<sequence>MARQIERKLILPAGWLDKKPQPFAVKVNDQRIGELVLLIGQILKDNGVSVTPEQFATLVTLAHERGEIDENYIRRLIHLIEPSIRSK</sequence>
<reference evidence="1" key="1">
    <citation type="submission" date="2020-04" db="EMBL/GenBank/DDBJ databases">
        <authorList>
            <person name="Chiriac C."/>
            <person name="Salcher M."/>
            <person name="Ghai R."/>
            <person name="Kavagutti S V."/>
        </authorList>
    </citation>
    <scope>NUCLEOTIDE SEQUENCE</scope>
</reference>
<organism evidence="1">
    <name type="scientific">uncultured Caudovirales phage</name>
    <dbReference type="NCBI Taxonomy" id="2100421"/>
    <lineage>
        <taxon>Viruses</taxon>
        <taxon>Duplodnaviria</taxon>
        <taxon>Heunggongvirae</taxon>
        <taxon>Uroviricota</taxon>
        <taxon>Caudoviricetes</taxon>
        <taxon>Peduoviridae</taxon>
        <taxon>Maltschvirus</taxon>
        <taxon>Maltschvirus maltsch</taxon>
    </lineage>
</organism>
<dbReference type="EMBL" id="LR796526">
    <property type="protein sequence ID" value="CAB4149848.1"/>
    <property type="molecule type" value="Genomic_DNA"/>
</dbReference>